<dbReference type="Proteomes" id="UP000001473">
    <property type="component" value="Chromosome"/>
</dbReference>
<dbReference type="Pfam" id="PF00497">
    <property type="entry name" value="SBP_bac_3"/>
    <property type="match status" value="1"/>
</dbReference>
<evidence type="ECO:0000313" key="4">
    <source>
        <dbReference type="Proteomes" id="UP000001473"/>
    </source>
</evidence>
<dbReference type="SMART" id="SM00062">
    <property type="entry name" value="PBPb"/>
    <property type="match status" value="1"/>
</dbReference>
<dbReference type="PANTHER" id="PTHR35936:SF17">
    <property type="entry name" value="ARGININE-BINDING EXTRACELLULAR PROTEIN ARTP"/>
    <property type="match status" value="1"/>
</dbReference>
<gene>
    <name evidence="3" type="ordered locus">ckrop_1755</name>
</gene>
<dbReference type="Gene3D" id="3.40.190.10">
    <property type="entry name" value="Periplasmic binding protein-like II"/>
    <property type="match status" value="2"/>
</dbReference>
<proteinExistence type="predicted"/>
<dbReference type="EMBL" id="CP001620">
    <property type="protein sequence ID" value="ACR18476.1"/>
    <property type="molecule type" value="Genomic_DNA"/>
</dbReference>
<evidence type="ECO:0000259" key="2">
    <source>
        <dbReference type="SMART" id="SM00062"/>
    </source>
</evidence>
<dbReference type="eggNOG" id="COG0834">
    <property type="taxonomic scope" value="Bacteria"/>
</dbReference>
<organism evidence="3 4">
    <name type="scientific">Corynebacterium kroppenstedtii (strain DSM 44385 / JCM 11950 / CIP 105744 / CCUG 35717)</name>
    <dbReference type="NCBI Taxonomy" id="645127"/>
    <lineage>
        <taxon>Bacteria</taxon>
        <taxon>Bacillati</taxon>
        <taxon>Actinomycetota</taxon>
        <taxon>Actinomycetes</taxon>
        <taxon>Mycobacteriales</taxon>
        <taxon>Corynebacteriaceae</taxon>
        <taxon>Corynebacterium</taxon>
    </lineage>
</organism>
<dbReference type="AlphaFoldDB" id="C4LKX1"/>
<dbReference type="KEGG" id="ckp:ckrop_1755"/>
<name>C4LKX1_CORK4</name>
<evidence type="ECO:0000256" key="1">
    <source>
        <dbReference type="ARBA" id="ARBA00022729"/>
    </source>
</evidence>
<evidence type="ECO:0000313" key="3">
    <source>
        <dbReference type="EMBL" id="ACR18476.1"/>
    </source>
</evidence>
<dbReference type="HOGENOM" id="CLU_019602_18_1_11"/>
<dbReference type="PANTHER" id="PTHR35936">
    <property type="entry name" value="MEMBRANE-BOUND LYTIC MUREIN TRANSGLYCOSYLASE F"/>
    <property type="match status" value="1"/>
</dbReference>
<reference evidence="3 4" key="1">
    <citation type="journal article" date="2008" name="J. Biotechnol.">
        <title>Ultrafast pyrosequencing of Corynebacterium kroppenstedtii DSM44385 revealed insights into the physiology of a lipophilic corynebacterium that lacks mycolic acids.</title>
        <authorList>
            <person name="Tauch A."/>
            <person name="Schneider J."/>
            <person name="Szczepanowski R."/>
            <person name="Tilker A."/>
            <person name="Viehoever P."/>
            <person name="Gartemann K.-H."/>
            <person name="Arnold W."/>
            <person name="Blom J."/>
            <person name="Brinkrolf K."/>
            <person name="Brune I."/>
            <person name="Goetker S."/>
            <person name="Weisshaar B."/>
            <person name="Goesmann A."/>
            <person name="Droege M."/>
            <person name="Puehler A."/>
        </authorList>
    </citation>
    <scope>NUCLEOTIDE SEQUENCE [LARGE SCALE GENOMIC DNA]</scope>
    <source>
        <strain evidence="4">DSM 44385 / JCM 11950 / CIP 105744 / CCUG 35717</strain>
    </source>
</reference>
<dbReference type="CDD" id="cd01004">
    <property type="entry name" value="PBP2_MidA_like"/>
    <property type="match status" value="1"/>
</dbReference>
<dbReference type="InterPro" id="IPR001638">
    <property type="entry name" value="Solute-binding_3/MltF_N"/>
</dbReference>
<sequence>MWKPPMEKFTNSCSDYSSAQLNCTKTVNKIQGMNFLRSVRSSFPRTATHRRSTAPGQSAAGTQRPYMLARTVAALGMCATFVGVSVAGCTYNSEGAGTADDLTETISVPKDDAIANSVPAALKQKGTFTVGTSADFAPLEFIGNDGKTIEGAEIDMAKAVGDLFGLTTQFTNASFDSLVASVGTKYDAGFSSFDVKPERLEHTNMVTLYTSGTKYSVLKDNPRDIDPSDICGDSVAVLTGSVYEEMANDKNDECKHNGKKGVTIQSYKNSADVATAVAGGKADLWFSDSPVVDYAEKQSKGRVQPIGKVVDSTPKAAIVAKNDTQLADAIHAAIQKLIDDGTMKKILAKWGTEDSFISESQLNPKPDDDA</sequence>
<keyword evidence="4" id="KW-1185">Reference proteome</keyword>
<protein>
    <recommendedName>
        <fullName evidence="2">Solute-binding protein family 3/N-terminal domain-containing protein</fullName>
    </recommendedName>
</protein>
<accession>C4LKX1</accession>
<keyword evidence="1" id="KW-0732">Signal</keyword>
<feature type="domain" description="Solute-binding protein family 3/N-terminal" evidence="2">
    <location>
        <begin position="127"/>
        <end position="354"/>
    </location>
</feature>
<dbReference type="SUPFAM" id="SSF53850">
    <property type="entry name" value="Periplasmic binding protein-like II"/>
    <property type="match status" value="1"/>
</dbReference>
<dbReference type="STRING" id="645127.ckrop_1755"/>